<sequence>MKQTQCSDTSRSQDGLRIFHSQDSKPTEEQIEQWCQEMERYVNFDDESEHEATEQKVGDYQESRLPGDSWFASGTLSGGENTSGGPAALQPFPLLRRSPAVGRRRRTAAGSTAAKRVSGGTGRLSREEEDSLPSQEDTENVIRDILNIPRDVAIEDAWPVDVTPWVRYKEIDTLMLVLCSSESNRATVQEIINFLVKRYPVLANTRTSNSGWCGTLRGYLTHLPQFRRIERDGKKGDYWVLDVTKIHGHRLSAKTPSDVADWCPDLATYTPKLLQLAGYKMYPTYSNIGFTHTMDMFGGAFISQSLPALVDLQSEKVFQE</sequence>
<gene>
    <name evidence="1" type="ORF">JR316_0009481</name>
</gene>
<accession>A0ACB8GPE1</accession>
<name>A0ACB8GPE1_PSICU</name>
<protein>
    <submittedName>
        <fullName evidence="1">Uncharacterized protein</fullName>
    </submittedName>
</protein>
<reference evidence="1" key="1">
    <citation type="submission" date="2021-10" db="EMBL/GenBank/DDBJ databases">
        <title>Psilocybe cubensis genome.</title>
        <authorList>
            <person name="Mckernan K.J."/>
            <person name="Crawford S."/>
            <person name="Trippe A."/>
            <person name="Kane L.T."/>
            <person name="Mclaughlin S."/>
        </authorList>
    </citation>
    <scope>NUCLEOTIDE SEQUENCE</scope>
    <source>
        <strain evidence="1">MGC-MH-2018</strain>
    </source>
</reference>
<organism evidence="1 2">
    <name type="scientific">Psilocybe cubensis</name>
    <name type="common">Psychedelic mushroom</name>
    <name type="synonym">Stropharia cubensis</name>
    <dbReference type="NCBI Taxonomy" id="181762"/>
    <lineage>
        <taxon>Eukaryota</taxon>
        <taxon>Fungi</taxon>
        <taxon>Dikarya</taxon>
        <taxon>Basidiomycota</taxon>
        <taxon>Agaricomycotina</taxon>
        <taxon>Agaricomycetes</taxon>
        <taxon>Agaricomycetidae</taxon>
        <taxon>Agaricales</taxon>
        <taxon>Agaricineae</taxon>
        <taxon>Strophariaceae</taxon>
        <taxon>Psilocybe</taxon>
    </lineage>
</organism>
<evidence type="ECO:0000313" key="2">
    <source>
        <dbReference type="Proteomes" id="UP000664032"/>
    </source>
</evidence>
<comment type="caution">
    <text evidence="1">The sequence shown here is derived from an EMBL/GenBank/DDBJ whole genome shotgun (WGS) entry which is preliminary data.</text>
</comment>
<dbReference type="EMBL" id="JAFIQS020000009">
    <property type="protein sequence ID" value="KAH9477277.1"/>
    <property type="molecule type" value="Genomic_DNA"/>
</dbReference>
<evidence type="ECO:0000313" key="1">
    <source>
        <dbReference type="EMBL" id="KAH9477277.1"/>
    </source>
</evidence>
<dbReference type="Proteomes" id="UP000664032">
    <property type="component" value="Unassembled WGS sequence"/>
</dbReference>
<keyword evidence="2" id="KW-1185">Reference proteome</keyword>
<proteinExistence type="predicted"/>